<sequence length="255" mass="28437">MNTTTFPTERILDYSVCTLKPAALAPPVSQWLDAEDGRARHIACVNPHSVEVARGDAAFKQALQRADMLIPDGVGIVYASRFNDGDITERVTGFDLFQLASELLEARKGRMMFLGSSEDVLATIRKNMARDYPGITVETHSPPYKPVFSDEDNAAMHGAVNAFGPDVLWVGMTAPKQEKWVEANRAHLNTRVIGSIGAVFDFYAGRIQRPGKVWRDLGLEWLPRLVGEPRRLWRRMGISAPLFVGAVLADRFRRK</sequence>
<dbReference type="InterPro" id="IPR004629">
    <property type="entry name" value="WecG_TagA_CpsF"/>
</dbReference>
<dbReference type="Proteomes" id="UP000286576">
    <property type="component" value="Unassembled WGS sequence"/>
</dbReference>
<evidence type="ECO:0000313" key="3">
    <source>
        <dbReference type="EMBL" id="RIV85893.1"/>
    </source>
</evidence>
<reference evidence="3 4" key="1">
    <citation type="submission" date="2018-08" db="EMBL/GenBank/DDBJ databases">
        <title>Erythrobacter zhengii sp.nov., a bacterium isolated from deep-sea sediment.</title>
        <authorList>
            <person name="Fang C."/>
            <person name="Wu Y.-H."/>
            <person name="Sun C."/>
            <person name="Wang H."/>
            <person name="Cheng H."/>
            <person name="Meng F.-X."/>
            <person name="Wang C.-S."/>
            <person name="Xu X.-W."/>
        </authorList>
    </citation>
    <scope>NUCLEOTIDE SEQUENCE [LARGE SCALE GENOMIC DNA]</scope>
    <source>
        <strain evidence="3 4">V18</strain>
    </source>
</reference>
<dbReference type="PANTHER" id="PTHR34136">
    <property type="match status" value="1"/>
</dbReference>
<dbReference type="PANTHER" id="PTHR34136:SF1">
    <property type="entry name" value="UDP-N-ACETYL-D-MANNOSAMINURONIC ACID TRANSFERASE"/>
    <property type="match status" value="1"/>
</dbReference>
<evidence type="ECO:0000256" key="2">
    <source>
        <dbReference type="ARBA" id="ARBA00022679"/>
    </source>
</evidence>
<name>A0A418NS24_9SPHN</name>
<keyword evidence="4" id="KW-1185">Reference proteome</keyword>
<proteinExistence type="predicted"/>
<dbReference type="GO" id="GO:0016758">
    <property type="term" value="F:hexosyltransferase activity"/>
    <property type="evidence" value="ECO:0007669"/>
    <property type="project" value="TreeGrafter"/>
</dbReference>
<dbReference type="NCBIfam" id="TIGR00696">
    <property type="entry name" value="wecG_tagA_cpsF"/>
    <property type="match status" value="1"/>
</dbReference>
<evidence type="ECO:0000313" key="4">
    <source>
        <dbReference type="Proteomes" id="UP000286576"/>
    </source>
</evidence>
<keyword evidence="2 3" id="KW-0808">Transferase</keyword>
<accession>A0A418NS24</accession>
<gene>
    <name evidence="3" type="ORF">D2V07_11330</name>
</gene>
<organism evidence="3 4">
    <name type="scientific">Aurantiacibacter zhengii</name>
    <dbReference type="NCBI Taxonomy" id="2307003"/>
    <lineage>
        <taxon>Bacteria</taxon>
        <taxon>Pseudomonadati</taxon>
        <taxon>Pseudomonadota</taxon>
        <taxon>Alphaproteobacteria</taxon>
        <taxon>Sphingomonadales</taxon>
        <taxon>Erythrobacteraceae</taxon>
        <taxon>Aurantiacibacter</taxon>
    </lineage>
</organism>
<dbReference type="EMBL" id="QXFL01000004">
    <property type="protein sequence ID" value="RIV85893.1"/>
    <property type="molecule type" value="Genomic_DNA"/>
</dbReference>
<evidence type="ECO:0000256" key="1">
    <source>
        <dbReference type="ARBA" id="ARBA00022676"/>
    </source>
</evidence>
<dbReference type="Pfam" id="PF03808">
    <property type="entry name" value="Glyco_tran_WecG"/>
    <property type="match status" value="1"/>
</dbReference>
<comment type="caution">
    <text evidence="3">The sequence shown here is derived from an EMBL/GenBank/DDBJ whole genome shotgun (WGS) entry which is preliminary data.</text>
</comment>
<dbReference type="CDD" id="cd06533">
    <property type="entry name" value="Glyco_transf_WecG_TagA"/>
    <property type="match status" value="1"/>
</dbReference>
<keyword evidence="1" id="KW-0328">Glycosyltransferase</keyword>
<dbReference type="RefSeq" id="WP_119587084.1">
    <property type="nucleotide sequence ID" value="NZ_CAWODQ010000024.1"/>
</dbReference>
<protein>
    <submittedName>
        <fullName evidence="3">Glycosyltransferase</fullName>
    </submittedName>
</protein>
<dbReference type="AlphaFoldDB" id="A0A418NS24"/>
<dbReference type="OrthoDB" id="9771846at2"/>